<accession>A0A0F3IJZ8</accession>
<reference evidence="3" key="1">
    <citation type="submission" date="2015-03" db="EMBL/GenBank/DDBJ databases">
        <title>Draft genome sequence of a novel methanotroph (Sn10-6) isolated from flooded ricefield rhizosphere in India.</title>
        <authorList>
            <person name="Pandit P.S."/>
            <person name="Pore S.D."/>
            <person name="Arora P."/>
            <person name="Kapse N.G."/>
            <person name="Dhakephalkar P.K."/>
            <person name="Rahalkar M.C."/>
        </authorList>
    </citation>
    <scope>NUCLEOTIDE SEQUENCE [LARGE SCALE GENOMIC DNA]</scope>
    <source>
        <strain evidence="3">Sn10-6</strain>
    </source>
</reference>
<proteinExistence type="inferred from homology"/>
<dbReference type="HAMAP" id="MF_00598">
    <property type="entry name" value="Smg"/>
    <property type="match status" value="1"/>
</dbReference>
<evidence type="ECO:0000256" key="1">
    <source>
        <dbReference type="HAMAP-Rule" id="MF_00598"/>
    </source>
</evidence>
<dbReference type="Proteomes" id="UP000033684">
    <property type="component" value="Unassembled WGS sequence"/>
</dbReference>
<dbReference type="AlphaFoldDB" id="A0A0F3IJZ8"/>
<dbReference type="Pfam" id="PF04361">
    <property type="entry name" value="DUF494"/>
    <property type="match status" value="1"/>
</dbReference>
<sequence>MKENIFDVLMYLFENYMEDEVDMLPDSDVIKSELEEAGFNSGEVNKAFDWLESLSWQRAITTTVPNSFRIFSVEEKSKLDVECCGFIMFLEHSGILSSANREIVIDRAMALENEEISIDKLKWIVLMVLLSQPDEEIAFSRMEDLIYDLVPVYLN</sequence>
<dbReference type="EMBL" id="LAJX01000069">
    <property type="protein sequence ID" value="KJV07002.1"/>
    <property type="molecule type" value="Genomic_DNA"/>
</dbReference>
<dbReference type="PANTHER" id="PTHR38692">
    <property type="entry name" value="PROTEIN SMG"/>
    <property type="match status" value="1"/>
</dbReference>
<organism evidence="2 3">
    <name type="scientific">Methylocucumis oryzae</name>
    <dbReference type="NCBI Taxonomy" id="1632867"/>
    <lineage>
        <taxon>Bacteria</taxon>
        <taxon>Pseudomonadati</taxon>
        <taxon>Pseudomonadota</taxon>
        <taxon>Gammaproteobacteria</taxon>
        <taxon>Methylococcales</taxon>
        <taxon>Methylococcaceae</taxon>
        <taxon>Methylocucumis</taxon>
    </lineage>
</organism>
<reference evidence="2 3" key="2">
    <citation type="journal article" date="2016" name="Microb. Ecol.">
        <title>Genome Characteristics of a Novel Type I Methanotroph (Sn10-6) Isolated from a Flooded Indian Rice Field.</title>
        <authorList>
            <person name="Rahalkar M.C."/>
            <person name="Pandit P.S."/>
            <person name="Dhakephalkar P.K."/>
            <person name="Pore S."/>
            <person name="Arora P."/>
            <person name="Kapse N."/>
        </authorList>
    </citation>
    <scope>NUCLEOTIDE SEQUENCE [LARGE SCALE GENOMIC DNA]</scope>
    <source>
        <strain evidence="2 3">Sn10-6</strain>
    </source>
</reference>
<protein>
    <recommendedName>
        <fullName evidence="1">Protein Smg homolog</fullName>
    </recommendedName>
</protein>
<evidence type="ECO:0000313" key="3">
    <source>
        <dbReference type="Proteomes" id="UP000033684"/>
    </source>
</evidence>
<comment type="similarity">
    <text evidence="1">Belongs to the Smg family.</text>
</comment>
<gene>
    <name evidence="1" type="primary">smg</name>
    <name evidence="2" type="ORF">VZ94_07570</name>
</gene>
<comment type="caution">
    <text evidence="2">The sequence shown here is derived from an EMBL/GenBank/DDBJ whole genome shotgun (WGS) entry which is preliminary data.</text>
</comment>
<keyword evidence="3" id="KW-1185">Reference proteome</keyword>
<name>A0A0F3IJZ8_9GAMM</name>
<evidence type="ECO:0000313" key="2">
    <source>
        <dbReference type="EMBL" id="KJV07002.1"/>
    </source>
</evidence>
<dbReference type="PANTHER" id="PTHR38692:SF1">
    <property type="entry name" value="PROTEIN SMG"/>
    <property type="match status" value="1"/>
</dbReference>
<dbReference type="PATRIC" id="fig|1632867.3.peg.5021"/>
<dbReference type="RefSeq" id="WP_045778770.1">
    <property type="nucleotide sequence ID" value="NZ_LAJX01000069.1"/>
</dbReference>
<dbReference type="InterPro" id="IPR007456">
    <property type="entry name" value="Smg"/>
</dbReference>
<dbReference type="OrthoDB" id="9788984at2"/>